<dbReference type="InterPro" id="IPR000064">
    <property type="entry name" value="NLP_P60_dom"/>
</dbReference>
<feature type="chain" id="PRO_5038677213" evidence="7">
    <location>
        <begin position="31"/>
        <end position="254"/>
    </location>
</feature>
<dbReference type="PROSITE" id="PS51935">
    <property type="entry name" value="NLPC_P60"/>
    <property type="match status" value="1"/>
</dbReference>
<dbReference type="InterPro" id="IPR036779">
    <property type="entry name" value="LysM_dom_sf"/>
</dbReference>
<keyword evidence="11" id="KW-1185">Reference proteome</keyword>
<keyword evidence="5 10" id="KW-0378">Hydrolase</keyword>
<feature type="domain" description="NlpC/P60" evidence="9">
    <location>
        <begin position="135"/>
        <end position="254"/>
    </location>
</feature>
<evidence type="ECO:0000313" key="10">
    <source>
        <dbReference type="EMBL" id="RUS52359.1"/>
    </source>
</evidence>
<dbReference type="InterPro" id="IPR051202">
    <property type="entry name" value="Peptidase_C40"/>
</dbReference>
<evidence type="ECO:0000256" key="2">
    <source>
        <dbReference type="ARBA" id="ARBA00022670"/>
    </source>
</evidence>
<sequence>MNTKAKIFSSLALTGMLFSATGGFNASAMANDGGAAPKTTYKTTSYKTTTSSSNTYTVKQGDTLGAIASKFGTSYKNIMALNGLSSTTIYTGQTLKVKGTVKASTQAVTKTSNSTASTPQYKRSTQASTTTQASATGMAGAAKVALAQVGTPYKWAGKAPGGFDCSGLVYYAAQQAGANIGYATSAGYYSMGTSVSTPQVGDLVFFKDTYKAGISHVGIYVGNGQMVSAASGGVQVDDIHGAYWGDHFVGYKRM</sequence>
<evidence type="ECO:0000256" key="5">
    <source>
        <dbReference type="ARBA" id="ARBA00022801"/>
    </source>
</evidence>
<accession>A0A433RPM3</accession>
<keyword evidence="3 7" id="KW-0732">Signal</keyword>
<evidence type="ECO:0000256" key="7">
    <source>
        <dbReference type="SAM" id="SignalP"/>
    </source>
</evidence>
<dbReference type="SUPFAM" id="SSF54106">
    <property type="entry name" value="LysM domain"/>
    <property type="match status" value="1"/>
</dbReference>
<keyword evidence="2" id="KW-0645">Protease</keyword>
<comment type="similarity">
    <text evidence="1">Belongs to the peptidase C40 family.</text>
</comment>
<dbReference type="Proteomes" id="UP000288623">
    <property type="component" value="Unassembled WGS sequence"/>
</dbReference>
<evidence type="ECO:0000256" key="6">
    <source>
        <dbReference type="ARBA" id="ARBA00022807"/>
    </source>
</evidence>
<protein>
    <submittedName>
        <fullName evidence="10">Glycoside hydrolase</fullName>
    </submittedName>
</protein>
<proteinExistence type="inferred from homology"/>
<keyword evidence="6" id="KW-0788">Thiol protease</keyword>
<reference evidence="10 11" key="1">
    <citation type="submission" date="2014-11" db="EMBL/GenBank/DDBJ databases">
        <title>Genome sequence and analysis of novel Kurthia sp.</title>
        <authorList>
            <person name="Lawson J.N."/>
            <person name="Gonzalez J.E."/>
            <person name="Rinauldi L."/>
            <person name="Xuan Z."/>
            <person name="Firman A."/>
            <person name="Shaddox L."/>
            <person name="Trudeau A."/>
            <person name="Shah S."/>
            <person name="Reiman D."/>
        </authorList>
    </citation>
    <scope>NUCLEOTIDE SEQUENCE [LARGE SCALE GENOMIC DNA]</scope>
    <source>
        <strain evidence="10 11">3B1D</strain>
    </source>
</reference>
<dbReference type="AlphaFoldDB" id="A0A433RPM3"/>
<comment type="caution">
    <text evidence="10">The sequence shown here is derived from an EMBL/GenBank/DDBJ whole genome shotgun (WGS) entry which is preliminary data.</text>
</comment>
<dbReference type="SUPFAM" id="SSF54001">
    <property type="entry name" value="Cysteine proteinases"/>
    <property type="match status" value="1"/>
</dbReference>
<dbReference type="RefSeq" id="WP_126991682.1">
    <property type="nucleotide sequence ID" value="NZ_JTFC01000042.1"/>
</dbReference>
<dbReference type="InterPro" id="IPR018392">
    <property type="entry name" value="LysM"/>
</dbReference>
<dbReference type="CDD" id="cd00118">
    <property type="entry name" value="LysM"/>
    <property type="match status" value="1"/>
</dbReference>
<dbReference type="PANTHER" id="PTHR47053:SF1">
    <property type="entry name" value="MUREIN DD-ENDOPEPTIDASE MEPH-RELATED"/>
    <property type="match status" value="1"/>
</dbReference>
<evidence type="ECO:0000256" key="1">
    <source>
        <dbReference type="ARBA" id="ARBA00007074"/>
    </source>
</evidence>
<gene>
    <name evidence="10" type="ORF">QI30_16415</name>
</gene>
<dbReference type="GO" id="GO:0008234">
    <property type="term" value="F:cysteine-type peptidase activity"/>
    <property type="evidence" value="ECO:0007669"/>
    <property type="project" value="UniProtKB-KW"/>
</dbReference>
<dbReference type="PANTHER" id="PTHR47053">
    <property type="entry name" value="MUREIN DD-ENDOPEPTIDASE MEPH-RELATED"/>
    <property type="match status" value="1"/>
</dbReference>
<evidence type="ECO:0000313" key="11">
    <source>
        <dbReference type="Proteomes" id="UP000288623"/>
    </source>
</evidence>
<dbReference type="OrthoDB" id="9813368at2"/>
<dbReference type="InterPro" id="IPR038765">
    <property type="entry name" value="Papain-like_cys_pep_sf"/>
</dbReference>
<dbReference type="Pfam" id="PF01476">
    <property type="entry name" value="LysM"/>
    <property type="match status" value="1"/>
</dbReference>
<evidence type="ECO:0000256" key="3">
    <source>
        <dbReference type="ARBA" id="ARBA00022729"/>
    </source>
</evidence>
<organism evidence="10 11">
    <name type="scientific">Candidatus Kurthia intestinigallinarum</name>
    <dbReference type="NCBI Taxonomy" id="1562256"/>
    <lineage>
        <taxon>Bacteria</taxon>
        <taxon>Bacillati</taxon>
        <taxon>Bacillota</taxon>
        <taxon>Bacilli</taxon>
        <taxon>Bacillales</taxon>
        <taxon>Caryophanaceae</taxon>
        <taxon>Kurthia</taxon>
    </lineage>
</organism>
<dbReference type="Gene3D" id="3.10.350.10">
    <property type="entry name" value="LysM domain"/>
    <property type="match status" value="1"/>
</dbReference>
<evidence type="ECO:0000259" key="8">
    <source>
        <dbReference type="PROSITE" id="PS51782"/>
    </source>
</evidence>
<dbReference type="SMART" id="SM00257">
    <property type="entry name" value="LysM"/>
    <property type="match status" value="1"/>
</dbReference>
<evidence type="ECO:0000259" key="9">
    <source>
        <dbReference type="PROSITE" id="PS51935"/>
    </source>
</evidence>
<dbReference type="Gene3D" id="3.90.1720.10">
    <property type="entry name" value="endopeptidase domain like (from Nostoc punctiforme)"/>
    <property type="match status" value="1"/>
</dbReference>
<dbReference type="GO" id="GO:0006508">
    <property type="term" value="P:proteolysis"/>
    <property type="evidence" value="ECO:0007669"/>
    <property type="project" value="UniProtKB-KW"/>
</dbReference>
<dbReference type="PROSITE" id="PS51782">
    <property type="entry name" value="LYSM"/>
    <property type="match status" value="1"/>
</dbReference>
<name>A0A433RPM3_9BACL</name>
<dbReference type="Pfam" id="PF00877">
    <property type="entry name" value="NLPC_P60"/>
    <property type="match status" value="1"/>
</dbReference>
<feature type="signal peptide" evidence="7">
    <location>
        <begin position="1"/>
        <end position="30"/>
    </location>
</feature>
<feature type="domain" description="LysM" evidence="8">
    <location>
        <begin position="54"/>
        <end position="97"/>
    </location>
</feature>
<evidence type="ECO:0000256" key="4">
    <source>
        <dbReference type="ARBA" id="ARBA00022737"/>
    </source>
</evidence>
<dbReference type="EMBL" id="JTFC01000042">
    <property type="protein sequence ID" value="RUS52359.1"/>
    <property type="molecule type" value="Genomic_DNA"/>
</dbReference>
<keyword evidence="4" id="KW-0677">Repeat</keyword>